<dbReference type="InterPro" id="IPR051035">
    <property type="entry name" value="Mito_inheritance_9"/>
</dbReference>
<protein>
    <recommendedName>
        <fullName evidence="3">Aminoglycoside phosphotransferase domain-containing protein</fullName>
    </recommendedName>
</protein>
<dbReference type="PANTHER" id="PTHR36091">
    <property type="entry name" value="ALTERED INHERITANCE OF MITOCHONDRIA PROTEIN 9, MITOCHONDRIAL"/>
    <property type="match status" value="1"/>
</dbReference>
<dbReference type="AlphaFoldDB" id="A0A6A6RSF0"/>
<keyword evidence="2" id="KW-1185">Reference proteome</keyword>
<sequence>MYVSALLFTYSVATVIAGAKKDIAYLTKFGQPLHSFQHLRGETYDYQIQQPSRHLEDLSKYLQVSPCLAPNADNDTLIRSTLRHPDLQPNNAFVSDELEITGQIDWQHSAVLPPSLQCGIPNSLQNYSDSVSELLILPTIPPNFDELSEKEQLEQVMLLRKRQLHFSHIAATENLNPTHCSALAQDFDVLKRILFERSSDPREGDNVTLKVNLVELTKRWSNLDTVGVGENGNASPPPCPIFFTEEEVSERLRLHAEQVDADSFRNLGMLWVLDSRGECSSNGTTKQRNSTLS</sequence>
<dbReference type="OrthoDB" id="10003767at2759"/>
<dbReference type="GO" id="GO:0005739">
    <property type="term" value="C:mitochondrion"/>
    <property type="evidence" value="ECO:0007669"/>
    <property type="project" value="TreeGrafter"/>
</dbReference>
<name>A0A6A6RSF0_9PLEO</name>
<organism evidence="1 2">
    <name type="scientific">Massarina eburnea CBS 473.64</name>
    <dbReference type="NCBI Taxonomy" id="1395130"/>
    <lineage>
        <taxon>Eukaryota</taxon>
        <taxon>Fungi</taxon>
        <taxon>Dikarya</taxon>
        <taxon>Ascomycota</taxon>
        <taxon>Pezizomycotina</taxon>
        <taxon>Dothideomycetes</taxon>
        <taxon>Pleosporomycetidae</taxon>
        <taxon>Pleosporales</taxon>
        <taxon>Massarineae</taxon>
        <taxon>Massarinaceae</taxon>
        <taxon>Massarina</taxon>
    </lineage>
</organism>
<evidence type="ECO:0000313" key="2">
    <source>
        <dbReference type="Proteomes" id="UP000799753"/>
    </source>
</evidence>
<evidence type="ECO:0000313" key="1">
    <source>
        <dbReference type="EMBL" id="KAF2637982.1"/>
    </source>
</evidence>
<reference evidence="1" key="1">
    <citation type="journal article" date="2020" name="Stud. Mycol.">
        <title>101 Dothideomycetes genomes: a test case for predicting lifestyles and emergence of pathogens.</title>
        <authorList>
            <person name="Haridas S."/>
            <person name="Albert R."/>
            <person name="Binder M."/>
            <person name="Bloem J."/>
            <person name="Labutti K."/>
            <person name="Salamov A."/>
            <person name="Andreopoulos B."/>
            <person name="Baker S."/>
            <person name="Barry K."/>
            <person name="Bills G."/>
            <person name="Bluhm B."/>
            <person name="Cannon C."/>
            <person name="Castanera R."/>
            <person name="Culley D."/>
            <person name="Daum C."/>
            <person name="Ezra D."/>
            <person name="Gonzalez J."/>
            <person name="Henrissat B."/>
            <person name="Kuo A."/>
            <person name="Liang C."/>
            <person name="Lipzen A."/>
            <person name="Lutzoni F."/>
            <person name="Magnuson J."/>
            <person name="Mondo S."/>
            <person name="Nolan M."/>
            <person name="Ohm R."/>
            <person name="Pangilinan J."/>
            <person name="Park H.-J."/>
            <person name="Ramirez L."/>
            <person name="Alfaro M."/>
            <person name="Sun H."/>
            <person name="Tritt A."/>
            <person name="Yoshinaga Y."/>
            <person name="Zwiers L.-H."/>
            <person name="Turgeon B."/>
            <person name="Goodwin S."/>
            <person name="Spatafora J."/>
            <person name="Crous P."/>
            <person name="Grigoriev I."/>
        </authorList>
    </citation>
    <scope>NUCLEOTIDE SEQUENCE</scope>
    <source>
        <strain evidence="1">CBS 473.64</strain>
    </source>
</reference>
<proteinExistence type="predicted"/>
<gene>
    <name evidence="1" type="ORF">P280DRAFT_87200</name>
</gene>
<dbReference type="Proteomes" id="UP000799753">
    <property type="component" value="Unassembled WGS sequence"/>
</dbReference>
<dbReference type="PANTHER" id="PTHR36091:SF2">
    <property type="entry name" value="AMINOGLYCOSIDE PHOSPHOTRANSFERASE DOMAIN-CONTAINING PROTEIN"/>
    <property type="match status" value="1"/>
</dbReference>
<dbReference type="EMBL" id="MU006791">
    <property type="protein sequence ID" value="KAF2637982.1"/>
    <property type="molecule type" value="Genomic_DNA"/>
</dbReference>
<accession>A0A6A6RSF0</accession>
<evidence type="ECO:0008006" key="3">
    <source>
        <dbReference type="Google" id="ProtNLM"/>
    </source>
</evidence>